<keyword evidence="5" id="KW-0732">Signal</keyword>
<comment type="caution">
    <text evidence="6">The sequence shown here is derived from an EMBL/GenBank/DDBJ whole genome shotgun (WGS) entry which is preliminary data.</text>
</comment>
<dbReference type="Gene3D" id="2.120.10.80">
    <property type="entry name" value="Kelch-type beta propeller"/>
    <property type="match status" value="1"/>
</dbReference>
<organism evidence="6 7">
    <name type="scientific">Sordaria brevicollis</name>
    <dbReference type="NCBI Taxonomy" id="83679"/>
    <lineage>
        <taxon>Eukaryota</taxon>
        <taxon>Fungi</taxon>
        <taxon>Dikarya</taxon>
        <taxon>Ascomycota</taxon>
        <taxon>Pezizomycotina</taxon>
        <taxon>Sordariomycetes</taxon>
        <taxon>Sordariomycetidae</taxon>
        <taxon>Sordariales</taxon>
        <taxon>Sordariaceae</taxon>
        <taxon>Sordaria</taxon>
    </lineage>
</organism>
<dbReference type="PANTHER" id="PTHR46093">
    <property type="entry name" value="ACYL-COA-BINDING DOMAIN-CONTAINING PROTEIN 5"/>
    <property type="match status" value="1"/>
</dbReference>
<feature type="region of interest" description="Disordered" evidence="3">
    <location>
        <begin position="327"/>
        <end position="354"/>
    </location>
</feature>
<feature type="compositionally biased region" description="Polar residues" evidence="3">
    <location>
        <begin position="327"/>
        <end position="336"/>
    </location>
</feature>
<dbReference type="AlphaFoldDB" id="A0AAE0PM55"/>
<feature type="region of interest" description="Disordered" evidence="3">
    <location>
        <begin position="403"/>
        <end position="423"/>
    </location>
</feature>
<dbReference type="InterPro" id="IPR011043">
    <property type="entry name" value="Gal_Oxase/kelch_b-propeller"/>
</dbReference>
<evidence type="ECO:0008006" key="8">
    <source>
        <dbReference type="Google" id="ProtNLM"/>
    </source>
</evidence>
<feature type="compositionally biased region" description="Pro residues" evidence="3">
    <location>
        <begin position="339"/>
        <end position="350"/>
    </location>
</feature>
<evidence type="ECO:0000256" key="2">
    <source>
        <dbReference type="ARBA" id="ARBA00022737"/>
    </source>
</evidence>
<dbReference type="InterPro" id="IPR015915">
    <property type="entry name" value="Kelch-typ_b-propeller"/>
</dbReference>
<dbReference type="EMBL" id="JAUTDP010000002">
    <property type="protein sequence ID" value="KAK3402269.1"/>
    <property type="molecule type" value="Genomic_DNA"/>
</dbReference>
<evidence type="ECO:0000256" key="4">
    <source>
        <dbReference type="SAM" id="Phobius"/>
    </source>
</evidence>
<feature type="transmembrane region" description="Helical" evidence="4">
    <location>
        <begin position="359"/>
        <end position="381"/>
    </location>
</feature>
<gene>
    <name evidence="6" type="ORF">B0T20DRAFT_347067</name>
</gene>
<feature type="signal peptide" evidence="5">
    <location>
        <begin position="1"/>
        <end position="35"/>
    </location>
</feature>
<evidence type="ECO:0000256" key="1">
    <source>
        <dbReference type="ARBA" id="ARBA00022441"/>
    </source>
</evidence>
<evidence type="ECO:0000313" key="6">
    <source>
        <dbReference type="EMBL" id="KAK3402269.1"/>
    </source>
</evidence>
<accession>A0AAE0PM55</accession>
<reference evidence="6" key="2">
    <citation type="submission" date="2023-07" db="EMBL/GenBank/DDBJ databases">
        <authorList>
            <consortium name="Lawrence Berkeley National Laboratory"/>
            <person name="Haridas S."/>
            <person name="Hensen N."/>
            <person name="Bonometti L."/>
            <person name="Westerberg I."/>
            <person name="Brannstrom I.O."/>
            <person name="Guillou S."/>
            <person name="Cros-Aarteil S."/>
            <person name="Calhoun S."/>
            <person name="Kuo A."/>
            <person name="Mondo S."/>
            <person name="Pangilinan J."/>
            <person name="Riley R."/>
            <person name="LaButti K."/>
            <person name="Andreopoulos B."/>
            <person name="Lipzen A."/>
            <person name="Chen C."/>
            <person name="Yanf M."/>
            <person name="Daum C."/>
            <person name="Ng V."/>
            <person name="Clum A."/>
            <person name="Steindorff A."/>
            <person name="Ohm R."/>
            <person name="Martin F."/>
            <person name="Silar P."/>
            <person name="Natvig D."/>
            <person name="Lalanne C."/>
            <person name="Gautier V."/>
            <person name="Ament-velasquez S.L."/>
            <person name="Kruys A."/>
            <person name="Hutchinson M.I."/>
            <person name="Powell A.J."/>
            <person name="Barry K."/>
            <person name="Miller A.N."/>
            <person name="Grigoriev I.V."/>
            <person name="Debuchy R."/>
            <person name="Gladieux P."/>
            <person name="Thoren M.H."/>
            <person name="Johannesson H."/>
        </authorList>
    </citation>
    <scope>NUCLEOTIDE SEQUENCE</scope>
    <source>
        <strain evidence="6">FGSC 1904</strain>
    </source>
</reference>
<reference evidence="6" key="1">
    <citation type="journal article" date="2023" name="Mol. Phylogenet. Evol.">
        <title>Genome-scale phylogeny and comparative genomics of the fungal order Sordariales.</title>
        <authorList>
            <person name="Hensen N."/>
            <person name="Bonometti L."/>
            <person name="Westerberg I."/>
            <person name="Brannstrom I.O."/>
            <person name="Guillou S."/>
            <person name="Cros-Aarteil S."/>
            <person name="Calhoun S."/>
            <person name="Haridas S."/>
            <person name="Kuo A."/>
            <person name="Mondo S."/>
            <person name="Pangilinan J."/>
            <person name="Riley R."/>
            <person name="LaButti K."/>
            <person name="Andreopoulos B."/>
            <person name="Lipzen A."/>
            <person name="Chen C."/>
            <person name="Yan M."/>
            <person name="Daum C."/>
            <person name="Ng V."/>
            <person name="Clum A."/>
            <person name="Steindorff A."/>
            <person name="Ohm R.A."/>
            <person name="Martin F."/>
            <person name="Silar P."/>
            <person name="Natvig D.O."/>
            <person name="Lalanne C."/>
            <person name="Gautier V."/>
            <person name="Ament-Velasquez S.L."/>
            <person name="Kruys A."/>
            <person name="Hutchinson M.I."/>
            <person name="Powell A.J."/>
            <person name="Barry K."/>
            <person name="Miller A.N."/>
            <person name="Grigoriev I.V."/>
            <person name="Debuchy R."/>
            <person name="Gladieux P."/>
            <person name="Hiltunen Thoren M."/>
            <person name="Johannesson H."/>
        </authorList>
    </citation>
    <scope>NUCLEOTIDE SEQUENCE</scope>
    <source>
        <strain evidence="6">FGSC 1904</strain>
    </source>
</reference>
<keyword evidence="4" id="KW-1133">Transmembrane helix</keyword>
<sequence>MDQRLSSSATWKLLPRFSWFSSLILLASVLQTGFAKLVDNPRDGQFLRRGLSRGLIGYSIGGWAHVWSDPDWKRDPEPYAGMISYDMRTKTFFKSNFKRAIPPIGTVRDGRAEYVPQFGPHGLVFVVGGLAFNKDLAKDHMLDMTNITFFDPGTSQWMWQKTTGDAPRSRQSFCMVGVPGPAGTYELFIYGGNDINDSQSYDDFYVLSLPGFRWFQVTDRTPEARAETSCAVIGNRQMVIVGGHDFAKKGPSQSWKPPDEFPQGLGIFDMVDLTFVKNFSYNAHAEAYKTPKVIEDWYRNNTDLSVAVPEWSSDVVKRIFLAKPVTFNNSDSNSTDPGNPQPPPPPPETPPNNSKVGPIVGGVVGAIAGVAMIGFLIYYFWIRRKKPRKLALASRRHAVEMGSFKGRGGGTPSFKTKETTELSTEPLVAEMPASPTDYHSSREETTNGGIYELDVTSRHGELYAPHRT</sequence>
<name>A0AAE0PM55_SORBR</name>
<evidence type="ECO:0000256" key="3">
    <source>
        <dbReference type="SAM" id="MobiDB-lite"/>
    </source>
</evidence>
<evidence type="ECO:0000313" key="7">
    <source>
        <dbReference type="Proteomes" id="UP001281003"/>
    </source>
</evidence>
<protein>
    <recommendedName>
        <fullName evidence="8">Kelch repeat-containing protein</fullName>
    </recommendedName>
</protein>
<keyword evidence="4" id="KW-0472">Membrane</keyword>
<keyword evidence="1" id="KW-0880">Kelch repeat</keyword>
<keyword evidence="7" id="KW-1185">Reference proteome</keyword>
<feature type="chain" id="PRO_5042115049" description="Kelch repeat-containing protein" evidence="5">
    <location>
        <begin position="36"/>
        <end position="468"/>
    </location>
</feature>
<keyword evidence="4" id="KW-0812">Transmembrane</keyword>
<keyword evidence="2" id="KW-0677">Repeat</keyword>
<dbReference type="PANTHER" id="PTHR46093:SF18">
    <property type="entry name" value="FIBRONECTIN TYPE-III DOMAIN-CONTAINING PROTEIN"/>
    <property type="match status" value="1"/>
</dbReference>
<evidence type="ECO:0000256" key="5">
    <source>
        <dbReference type="SAM" id="SignalP"/>
    </source>
</evidence>
<dbReference type="SUPFAM" id="SSF50965">
    <property type="entry name" value="Galactose oxidase, central domain"/>
    <property type="match status" value="1"/>
</dbReference>
<dbReference type="Proteomes" id="UP001281003">
    <property type="component" value="Unassembled WGS sequence"/>
</dbReference>
<proteinExistence type="predicted"/>
<dbReference type="Pfam" id="PF24681">
    <property type="entry name" value="Kelch_KLHDC2_KLHL20_DRC7"/>
    <property type="match status" value="1"/>
</dbReference>